<proteinExistence type="predicted"/>
<name>A0AAV6VDS4_9ARAC</name>
<evidence type="ECO:0000313" key="2">
    <source>
        <dbReference type="Proteomes" id="UP000827092"/>
    </source>
</evidence>
<accession>A0AAV6VDS4</accession>
<evidence type="ECO:0000313" key="1">
    <source>
        <dbReference type="EMBL" id="KAG8194213.1"/>
    </source>
</evidence>
<organism evidence="1 2">
    <name type="scientific">Oedothorax gibbosus</name>
    <dbReference type="NCBI Taxonomy" id="931172"/>
    <lineage>
        <taxon>Eukaryota</taxon>
        <taxon>Metazoa</taxon>
        <taxon>Ecdysozoa</taxon>
        <taxon>Arthropoda</taxon>
        <taxon>Chelicerata</taxon>
        <taxon>Arachnida</taxon>
        <taxon>Araneae</taxon>
        <taxon>Araneomorphae</taxon>
        <taxon>Entelegynae</taxon>
        <taxon>Araneoidea</taxon>
        <taxon>Linyphiidae</taxon>
        <taxon>Erigoninae</taxon>
        <taxon>Oedothorax</taxon>
    </lineage>
</organism>
<reference evidence="1 2" key="1">
    <citation type="journal article" date="2022" name="Nat. Ecol. Evol.">
        <title>A masculinizing supergene underlies an exaggerated male reproductive morph in a spider.</title>
        <authorList>
            <person name="Hendrickx F."/>
            <person name="De Corte Z."/>
            <person name="Sonet G."/>
            <person name="Van Belleghem S.M."/>
            <person name="Kostlbacher S."/>
            <person name="Vangestel C."/>
        </authorList>
    </citation>
    <scope>NUCLEOTIDE SEQUENCE [LARGE SCALE GENOMIC DNA]</scope>
    <source>
        <strain evidence="1">W744_W776</strain>
    </source>
</reference>
<keyword evidence="2" id="KW-1185">Reference proteome</keyword>
<gene>
    <name evidence="1" type="ORF">JTE90_024545</name>
</gene>
<comment type="caution">
    <text evidence="1">The sequence shown here is derived from an EMBL/GenBank/DDBJ whole genome shotgun (WGS) entry which is preliminary data.</text>
</comment>
<dbReference type="AlphaFoldDB" id="A0AAV6VDS4"/>
<protein>
    <submittedName>
        <fullName evidence="1">Uncharacterized protein</fullName>
    </submittedName>
</protein>
<dbReference type="Proteomes" id="UP000827092">
    <property type="component" value="Unassembled WGS sequence"/>
</dbReference>
<dbReference type="EMBL" id="JAFNEN010000106">
    <property type="protein sequence ID" value="KAG8194213.1"/>
    <property type="molecule type" value="Genomic_DNA"/>
</dbReference>
<sequence length="111" mass="11924">MPTSEFLQQPKDDVTRNQICPPSWIMTSQGAWGHQGFYRTFLPVIRKKGPVQLVYDTAVASSHDSCPDSCEPDLSSGRVPDGASGFLVGECSESGVSLVLPLGRVQDPCGV</sequence>